<feature type="domain" description="RNA polymerase sigma factor 70 region 4 type 2" evidence="5">
    <location>
        <begin position="143"/>
        <end position="184"/>
    </location>
</feature>
<dbReference type="InterPro" id="IPR016032">
    <property type="entry name" value="Sig_transdc_resp-reg_C-effctor"/>
</dbReference>
<dbReference type="InterPro" id="IPR039425">
    <property type="entry name" value="RNA_pol_sigma-70-like"/>
</dbReference>
<evidence type="ECO:0000256" key="1">
    <source>
        <dbReference type="ARBA" id="ARBA00023015"/>
    </source>
</evidence>
<dbReference type="InterPro" id="IPR014284">
    <property type="entry name" value="RNA_pol_sigma-70_dom"/>
</dbReference>
<dbReference type="GO" id="GO:0003677">
    <property type="term" value="F:DNA binding"/>
    <property type="evidence" value="ECO:0007669"/>
    <property type="project" value="UniProtKB-KW"/>
</dbReference>
<keyword evidence="2" id="KW-0731">Sigma factor</keyword>
<keyword evidence="1" id="KW-0805">Transcription regulation</keyword>
<dbReference type="PANTHER" id="PTHR43133">
    <property type="entry name" value="RNA POLYMERASE ECF-TYPE SIGMA FACTO"/>
    <property type="match status" value="1"/>
</dbReference>
<dbReference type="SUPFAM" id="SSF46894">
    <property type="entry name" value="C-terminal effector domain of the bipartite response regulators"/>
    <property type="match status" value="1"/>
</dbReference>
<dbReference type="InterPro" id="IPR013249">
    <property type="entry name" value="RNA_pol_sigma70_r4_t2"/>
</dbReference>
<dbReference type="InterPro" id="IPR013325">
    <property type="entry name" value="RNA_pol_sigma_r2"/>
</dbReference>
<sequence>MRGVGHLNIPELLVMIIQSIKEDPFERLVKVSEPITYSVINRYFFPEYETEDLLQEARGVLLRSVEAYHIDEEMPFLQYYHMCLTNRFNQLLRKSHANKRKVHLETTSLDELMEEAGPHIQGTSSNFTYPEEAAMARETYSNYLIELSPFEKEVFFLFIEGHTRNEIAEELGIALRKVQNALHRCQIKLRTAINK</sequence>
<dbReference type="Gene3D" id="1.10.1740.10">
    <property type="match status" value="1"/>
</dbReference>
<dbReference type="NCBIfam" id="TIGR02937">
    <property type="entry name" value="sigma70-ECF"/>
    <property type="match status" value="1"/>
</dbReference>
<keyword evidence="4" id="KW-0804">Transcription</keyword>
<comment type="caution">
    <text evidence="6">The sequence shown here is derived from an EMBL/GenBank/DDBJ whole genome shotgun (WGS) entry which is preliminary data.</text>
</comment>
<dbReference type="PANTHER" id="PTHR43133:SF8">
    <property type="entry name" value="RNA POLYMERASE SIGMA FACTOR HI_1459-RELATED"/>
    <property type="match status" value="1"/>
</dbReference>
<keyword evidence="3" id="KW-0238">DNA-binding</keyword>
<dbReference type="GO" id="GO:0016987">
    <property type="term" value="F:sigma factor activity"/>
    <property type="evidence" value="ECO:0007669"/>
    <property type="project" value="UniProtKB-KW"/>
</dbReference>
<dbReference type="AlphaFoldDB" id="A0A9D2JY66"/>
<dbReference type="InterPro" id="IPR036388">
    <property type="entry name" value="WH-like_DNA-bd_sf"/>
</dbReference>
<dbReference type="Gene3D" id="1.10.10.10">
    <property type="entry name" value="Winged helix-like DNA-binding domain superfamily/Winged helix DNA-binding domain"/>
    <property type="match status" value="1"/>
</dbReference>
<evidence type="ECO:0000256" key="3">
    <source>
        <dbReference type="ARBA" id="ARBA00023125"/>
    </source>
</evidence>
<evidence type="ECO:0000313" key="7">
    <source>
        <dbReference type="Proteomes" id="UP000824106"/>
    </source>
</evidence>
<evidence type="ECO:0000313" key="6">
    <source>
        <dbReference type="EMBL" id="HIZ70987.1"/>
    </source>
</evidence>
<evidence type="ECO:0000256" key="2">
    <source>
        <dbReference type="ARBA" id="ARBA00023082"/>
    </source>
</evidence>
<gene>
    <name evidence="6" type="ORF">H9808_04400</name>
</gene>
<name>A0A9D2JY66_9LACT</name>
<protein>
    <submittedName>
        <fullName evidence="6">Sigma-70 family RNA polymerase sigma factor</fullName>
    </submittedName>
</protein>
<proteinExistence type="predicted"/>
<reference evidence="6" key="1">
    <citation type="journal article" date="2021" name="PeerJ">
        <title>Extensive microbial diversity within the chicken gut microbiome revealed by metagenomics and culture.</title>
        <authorList>
            <person name="Gilroy R."/>
            <person name="Ravi A."/>
            <person name="Getino M."/>
            <person name="Pursley I."/>
            <person name="Horton D.L."/>
            <person name="Alikhan N.F."/>
            <person name="Baker D."/>
            <person name="Gharbi K."/>
            <person name="Hall N."/>
            <person name="Watson M."/>
            <person name="Adriaenssens E.M."/>
            <person name="Foster-Nyarko E."/>
            <person name="Jarju S."/>
            <person name="Secka A."/>
            <person name="Antonio M."/>
            <person name="Oren A."/>
            <person name="Chaudhuri R.R."/>
            <person name="La Ragione R."/>
            <person name="Hildebrand F."/>
            <person name="Pallen M.J."/>
        </authorList>
    </citation>
    <scope>NUCLEOTIDE SEQUENCE</scope>
    <source>
        <strain evidence="6">CHK169-4300</strain>
    </source>
</reference>
<dbReference type="GO" id="GO:0006352">
    <property type="term" value="P:DNA-templated transcription initiation"/>
    <property type="evidence" value="ECO:0007669"/>
    <property type="project" value="InterPro"/>
</dbReference>
<dbReference type="SUPFAM" id="SSF88946">
    <property type="entry name" value="Sigma2 domain of RNA polymerase sigma factors"/>
    <property type="match status" value="1"/>
</dbReference>
<dbReference type="Proteomes" id="UP000824106">
    <property type="component" value="Unassembled WGS sequence"/>
</dbReference>
<organism evidence="6 7">
    <name type="scientific">Candidatus Atopostipes pullistercoris</name>
    <dbReference type="NCBI Taxonomy" id="2838467"/>
    <lineage>
        <taxon>Bacteria</taxon>
        <taxon>Bacillati</taxon>
        <taxon>Bacillota</taxon>
        <taxon>Bacilli</taxon>
        <taxon>Lactobacillales</taxon>
        <taxon>Carnobacteriaceae</taxon>
        <taxon>Atopostipes</taxon>
    </lineage>
</organism>
<evidence type="ECO:0000256" key="4">
    <source>
        <dbReference type="ARBA" id="ARBA00023163"/>
    </source>
</evidence>
<accession>A0A9D2JY66</accession>
<reference evidence="6" key="2">
    <citation type="submission" date="2021-04" db="EMBL/GenBank/DDBJ databases">
        <authorList>
            <person name="Gilroy R."/>
        </authorList>
    </citation>
    <scope>NUCLEOTIDE SEQUENCE</scope>
    <source>
        <strain evidence="6">CHK169-4300</strain>
    </source>
</reference>
<evidence type="ECO:0000259" key="5">
    <source>
        <dbReference type="Pfam" id="PF08281"/>
    </source>
</evidence>
<dbReference type="Pfam" id="PF08281">
    <property type="entry name" value="Sigma70_r4_2"/>
    <property type="match status" value="1"/>
</dbReference>
<dbReference type="EMBL" id="DXAZ01000060">
    <property type="protein sequence ID" value="HIZ70987.1"/>
    <property type="molecule type" value="Genomic_DNA"/>
</dbReference>